<dbReference type="AlphaFoldDB" id="A0A821ZQ03"/>
<evidence type="ECO:0000313" key="10">
    <source>
        <dbReference type="Proteomes" id="UP000663848"/>
    </source>
</evidence>
<evidence type="ECO:0000256" key="6">
    <source>
        <dbReference type="ARBA" id="ARBA00023163"/>
    </source>
</evidence>
<sequence length="93" mass="10314">MASAPNTNPLLEYLEDGKAYELDFGDTWNSINDGNSSKYGYHTIKYDFKPASVAKSEQAELNVGSTQDVSITLPNVEVSSFDLSSVIHHKHMF</sequence>
<evidence type="ECO:0000256" key="4">
    <source>
        <dbReference type="ARBA" id="ARBA00023015"/>
    </source>
</evidence>
<keyword evidence="5" id="KW-0010">Activator</keyword>
<organism evidence="9 10">
    <name type="scientific">Rotaria socialis</name>
    <dbReference type="NCBI Taxonomy" id="392032"/>
    <lineage>
        <taxon>Eukaryota</taxon>
        <taxon>Metazoa</taxon>
        <taxon>Spiralia</taxon>
        <taxon>Gnathifera</taxon>
        <taxon>Rotifera</taxon>
        <taxon>Eurotatoria</taxon>
        <taxon>Bdelloidea</taxon>
        <taxon>Philodinida</taxon>
        <taxon>Philodinidae</taxon>
        <taxon>Rotaria</taxon>
    </lineage>
</organism>
<dbReference type="GO" id="GO:0006368">
    <property type="term" value="P:transcription elongation by RNA polymerase II"/>
    <property type="evidence" value="ECO:0007669"/>
    <property type="project" value="InterPro"/>
</dbReference>
<evidence type="ECO:0000256" key="5">
    <source>
        <dbReference type="ARBA" id="ARBA00023159"/>
    </source>
</evidence>
<feature type="domain" description="Transcription elongation factor Eaf N-terminal" evidence="8">
    <location>
        <begin position="20"/>
        <end position="77"/>
    </location>
</feature>
<keyword evidence="7" id="KW-0539">Nucleus</keyword>
<protein>
    <recommendedName>
        <fullName evidence="8">Transcription elongation factor Eaf N-terminal domain-containing protein</fullName>
    </recommendedName>
</protein>
<reference evidence="9" key="1">
    <citation type="submission" date="2021-02" db="EMBL/GenBank/DDBJ databases">
        <authorList>
            <person name="Nowell W R."/>
        </authorList>
    </citation>
    <scope>NUCLEOTIDE SEQUENCE</scope>
</reference>
<evidence type="ECO:0000256" key="2">
    <source>
        <dbReference type="ARBA" id="ARBA00007798"/>
    </source>
</evidence>
<dbReference type="Proteomes" id="UP000663848">
    <property type="component" value="Unassembled WGS sequence"/>
</dbReference>
<name>A0A821ZQ03_9BILA</name>
<gene>
    <name evidence="9" type="ORF">QYT958_LOCUS36737</name>
</gene>
<dbReference type="InterPro" id="IPR019194">
    <property type="entry name" value="Tscrpt_elong_fac_Eaf_N"/>
</dbReference>
<comment type="caution">
    <text evidence="9">The sequence shown here is derived from an EMBL/GenBank/DDBJ whole genome shotgun (WGS) entry which is preliminary data.</text>
</comment>
<keyword evidence="6" id="KW-0804">Transcription</keyword>
<dbReference type="EMBL" id="CAJOBR010029667">
    <property type="protein sequence ID" value="CAF4987259.1"/>
    <property type="molecule type" value="Genomic_DNA"/>
</dbReference>
<evidence type="ECO:0000256" key="1">
    <source>
        <dbReference type="ARBA" id="ARBA00004123"/>
    </source>
</evidence>
<evidence type="ECO:0000256" key="7">
    <source>
        <dbReference type="ARBA" id="ARBA00023242"/>
    </source>
</evidence>
<comment type="subcellular location">
    <subcellularLocation>
        <location evidence="1">Nucleus</location>
    </subcellularLocation>
</comment>
<comment type="similarity">
    <text evidence="2">Belongs to the EAF family.</text>
</comment>
<dbReference type="InterPro" id="IPR027093">
    <property type="entry name" value="EAF_fam"/>
</dbReference>
<evidence type="ECO:0000313" key="9">
    <source>
        <dbReference type="EMBL" id="CAF4987259.1"/>
    </source>
</evidence>
<accession>A0A821ZQ03</accession>
<evidence type="ECO:0000256" key="3">
    <source>
        <dbReference type="ARBA" id="ARBA00022553"/>
    </source>
</evidence>
<keyword evidence="3" id="KW-0597">Phosphoprotein</keyword>
<dbReference type="Pfam" id="PF09816">
    <property type="entry name" value="EAF"/>
    <property type="match status" value="1"/>
</dbReference>
<keyword evidence="4" id="KW-0805">Transcription regulation</keyword>
<dbReference type="PANTHER" id="PTHR15970">
    <property type="entry name" value="ELL-ASSOCIATED FACTOR EAF"/>
    <property type="match status" value="1"/>
</dbReference>
<dbReference type="GO" id="GO:0003711">
    <property type="term" value="F:transcription elongation factor activity"/>
    <property type="evidence" value="ECO:0007669"/>
    <property type="project" value="TreeGrafter"/>
</dbReference>
<proteinExistence type="inferred from homology"/>
<dbReference type="GO" id="GO:0032783">
    <property type="term" value="C:super elongation complex"/>
    <property type="evidence" value="ECO:0007669"/>
    <property type="project" value="InterPro"/>
</dbReference>
<dbReference type="PANTHER" id="PTHR15970:SF2">
    <property type="entry name" value="ELL-ASSOCIATED FACTOR EAF"/>
    <property type="match status" value="1"/>
</dbReference>
<evidence type="ECO:0000259" key="8">
    <source>
        <dbReference type="Pfam" id="PF09816"/>
    </source>
</evidence>